<evidence type="ECO:0000256" key="5">
    <source>
        <dbReference type="ARBA" id="ARBA00022833"/>
    </source>
</evidence>
<feature type="region of interest" description="Disordered" evidence="10">
    <location>
        <begin position="357"/>
        <end position="403"/>
    </location>
</feature>
<keyword evidence="8" id="KW-0539">Nucleus</keyword>
<evidence type="ECO:0000256" key="6">
    <source>
        <dbReference type="ARBA" id="ARBA00023015"/>
    </source>
</evidence>
<dbReference type="Pfam" id="PF00096">
    <property type="entry name" value="zf-C2H2"/>
    <property type="match status" value="1"/>
</dbReference>
<feature type="domain" description="C2H2-type" evidence="11">
    <location>
        <begin position="83"/>
        <end position="110"/>
    </location>
</feature>
<organism evidence="12 13">
    <name type="scientific">Stegastes partitus</name>
    <name type="common">bicolor damselfish</name>
    <dbReference type="NCBI Taxonomy" id="144197"/>
    <lineage>
        <taxon>Eukaryota</taxon>
        <taxon>Metazoa</taxon>
        <taxon>Chordata</taxon>
        <taxon>Craniata</taxon>
        <taxon>Vertebrata</taxon>
        <taxon>Euteleostomi</taxon>
        <taxon>Actinopterygii</taxon>
        <taxon>Neopterygii</taxon>
        <taxon>Teleostei</taxon>
        <taxon>Neoteleostei</taxon>
        <taxon>Acanthomorphata</taxon>
        <taxon>Ovalentaria</taxon>
        <taxon>Pomacentridae</taxon>
        <taxon>Stegastes</taxon>
    </lineage>
</organism>
<dbReference type="PROSITE" id="PS00028">
    <property type="entry name" value="ZINC_FINGER_C2H2_1"/>
    <property type="match status" value="6"/>
</dbReference>
<keyword evidence="12" id="KW-1185">Reference proteome</keyword>
<reference evidence="13" key="1">
    <citation type="submission" date="2025-08" db="UniProtKB">
        <authorList>
            <consortium name="RefSeq"/>
        </authorList>
    </citation>
    <scope>IDENTIFICATION</scope>
</reference>
<feature type="compositionally biased region" description="Low complexity" evidence="10">
    <location>
        <begin position="183"/>
        <end position="197"/>
    </location>
</feature>
<feature type="region of interest" description="Disordered" evidence="10">
    <location>
        <begin position="243"/>
        <end position="279"/>
    </location>
</feature>
<accession>A0A9Y4NLB9</accession>
<evidence type="ECO:0000256" key="8">
    <source>
        <dbReference type="ARBA" id="ARBA00023242"/>
    </source>
</evidence>
<dbReference type="GeneID" id="103371724"/>
<evidence type="ECO:0000256" key="4">
    <source>
        <dbReference type="ARBA" id="ARBA00022771"/>
    </source>
</evidence>
<keyword evidence="3" id="KW-0677">Repeat</keyword>
<dbReference type="PANTHER" id="PTHR47772">
    <property type="entry name" value="ZINC FINGER PROTEIN 200"/>
    <property type="match status" value="1"/>
</dbReference>
<evidence type="ECO:0000313" key="13">
    <source>
        <dbReference type="RefSeq" id="XP_008299369.1"/>
    </source>
</evidence>
<dbReference type="InterPro" id="IPR013087">
    <property type="entry name" value="Znf_C2H2_type"/>
</dbReference>
<dbReference type="InterPro" id="IPR036236">
    <property type="entry name" value="Znf_C2H2_sf"/>
</dbReference>
<evidence type="ECO:0000259" key="11">
    <source>
        <dbReference type="PROSITE" id="PS50157"/>
    </source>
</evidence>
<dbReference type="PROSITE" id="PS50157">
    <property type="entry name" value="ZINC_FINGER_C2H2_2"/>
    <property type="match status" value="6"/>
</dbReference>
<evidence type="ECO:0000256" key="10">
    <source>
        <dbReference type="SAM" id="MobiDB-lite"/>
    </source>
</evidence>
<dbReference type="GO" id="GO:0008270">
    <property type="term" value="F:zinc ion binding"/>
    <property type="evidence" value="ECO:0007669"/>
    <property type="project" value="UniProtKB-KW"/>
</dbReference>
<proteinExistence type="predicted"/>
<keyword evidence="2" id="KW-0479">Metal-binding</keyword>
<name>A0A9Y4NLB9_9TELE</name>
<comment type="subcellular location">
    <subcellularLocation>
        <location evidence="1">Nucleus</location>
    </subcellularLocation>
</comment>
<evidence type="ECO:0000313" key="12">
    <source>
        <dbReference type="Proteomes" id="UP000694891"/>
    </source>
</evidence>
<feature type="domain" description="C2H2-type" evidence="11">
    <location>
        <begin position="327"/>
        <end position="354"/>
    </location>
</feature>
<dbReference type="RefSeq" id="XP_008299369.1">
    <property type="nucleotide sequence ID" value="XM_008301147.1"/>
</dbReference>
<evidence type="ECO:0000256" key="7">
    <source>
        <dbReference type="ARBA" id="ARBA00023163"/>
    </source>
</evidence>
<dbReference type="GO" id="GO:0005634">
    <property type="term" value="C:nucleus"/>
    <property type="evidence" value="ECO:0007669"/>
    <property type="project" value="UniProtKB-SubCell"/>
</dbReference>
<dbReference type="Gene3D" id="3.30.160.60">
    <property type="entry name" value="Classic Zinc Finger"/>
    <property type="match status" value="3"/>
</dbReference>
<evidence type="ECO:0000256" key="2">
    <source>
        <dbReference type="ARBA" id="ARBA00022723"/>
    </source>
</evidence>
<keyword evidence="5" id="KW-0862">Zinc</keyword>
<protein>
    <submittedName>
        <fullName evidence="13">Zinc finger protein 44-like</fullName>
    </submittedName>
</protein>
<evidence type="ECO:0000256" key="9">
    <source>
        <dbReference type="PROSITE-ProRule" id="PRU00042"/>
    </source>
</evidence>
<dbReference type="PANTHER" id="PTHR47772:SF7">
    <property type="entry name" value="ZINC FINGER PROTEIN 160"/>
    <property type="match status" value="1"/>
</dbReference>
<feature type="compositionally biased region" description="Basic and acidic residues" evidence="10">
    <location>
        <begin position="244"/>
        <end position="271"/>
    </location>
</feature>
<keyword evidence="4 9" id="KW-0863">Zinc-finger</keyword>
<keyword evidence="7" id="KW-0804">Transcription</keyword>
<evidence type="ECO:0000256" key="1">
    <source>
        <dbReference type="ARBA" id="ARBA00004123"/>
    </source>
</evidence>
<feature type="domain" description="C2H2-type" evidence="11">
    <location>
        <begin position="282"/>
        <end position="310"/>
    </location>
</feature>
<dbReference type="InterPro" id="IPR050636">
    <property type="entry name" value="C2H2-ZF_domain-containing"/>
</dbReference>
<dbReference type="AlphaFoldDB" id="A0A9Y4NLB9"/>
<feature type="domain" description="C2H2-type" evidence="11">
    <location>
        <begin position="220"/>
        <end position="248"/>
    </location>
</feature>
<keyword evidence="6" id="KW-0805">Transcription regulation</keyword>
<evidence type="ECO:0000256" key="3">
    <source>
        <dbReference type="ARBA" id="ARBA00022737"/>
    </source>
</evidence>
<feature type="domain" description="C2H2-type" evidence="11">
    <location>
        <begin position="54"/>
        <end position="82"/>
    </location>
</feature>
<feature type="domain" description="C2H2-type" evidence="11">
    <location>
        <begin position="153"/>
        <end position="180"/>
    </location>
</feature>
<gene>
    <name evidence="13" type="primary">LOC103371724</name>
</gene>
<dbReference type="Proteomes" id="UP000694891">
    <property type="component" value="Unplaced"/>
</dbReference>
<sequence length="500" mass="56351">MDGVSWSTTRSQESFSRSTTAADTLSRLASFISQAEAKQHTRSQRQLSNHLATFSCKECSKAFSCAADLLQHQELKHTLPKPHRCPSCGQEFSLKSSLQLHKCDHDSTRCELCHGASRLGSPCAACTNRTSDPGRPQEKSLHRQPHLLDSSPYACAPCGRGFSQKQALLHHQQAGCSEPPSPSDIADASSLPDDSPPVSEGDSTRSDCSDTPGPSGRAVNMCRLCSRTFRTEAGLQRHKLMYHAAERQDTKADSARGEARKERDPKIDRHPNKSPKSQNKLLTCRSCDMVFRSTSKLYVHRKEKHSRDKTIGRESKPVINKRRVDTYPCQICGKVFFHHLSLRAHYRQHTARSFTTMKNKQSVRCPTKDSRSSENTPNKVAGNKTVKAGPGRPRKVPKVDESQTCREVPEVKEDEVEEEEEEWQLKEHVELHQSSVKRRHCSVCKSDMDTCKWPGSKRQRLYHCVPCQQGFSALDSFLEHCQEHLRARVEEDRILEASKA</sequence>
<feature type="region of interest" description="Disordered" evidence="10">
    <location>
        <begin position="169"/>
        <end position="215"/>
    </location>
</feature>
<dbReference type="SMART" id="SM00355">
    <property type="entry name" value="ZnF_C2H2"/>
    <property type="match status" value="7"/>
</dbReference>
<dbReference type="SUPFAM" id="SSF57667">
    <property type="entry name" value="beta-beta-alpha zinc fingers"/>
    <property type="match status" value="4"/>
</dbReference>